<accession>A0ABW7H1S8</accession>
<dbReference type="InterPro" id="IPR013655">
    <property type="entry name" value="PAS_fold_3"/>
</dbReference>
<dbReference type="SUPFAM" id="SSF55073">
    <property type="entry name" value="Nucleotide cyclase"/>
    <property type="match status" value="1"/>
</dbReference>
<dbReference type="EMBL" id="JBIGIB010000004">
    <property type="protein sequence ID" value="MFG6468039.1"/>
    <property type="molecule type" value="Genomic_DNA"/>
</dbReference>
<dbReference type="InterPro" id="IPR035965">
    <property type="entry name" value="PAS-like_dom_sf"/>
</dbReference>
<dbReference type="CDD" id="cd01949">
    <property type="entry name" value="GGDEF"/>
    <property type="match status" value="1"/>
</dbReference>
<dbReference type="NCBIfam" id="TIGR00254">
    <property type="entry name" value="GGDEF"/>
    <property type="match status" value="1"/>
</dbReference>
<comment type="caution">
    <text evidence="4">The sequence shown here is derived from an EMBL/GenBank/DDBJ whole genome shotgun (WGS) entry which is preliminary data.</text>
</comment>
<evidence type="ECO:0000259" key="3">
    <source>
        <dbReference type="PROSITE" id="PS50887"/>
    </source>
</evidence>
<protein>
    <submittedName>
        <fullName evidence="4">Diguanylate cyclase domain-containing protein</fullName>
        <ecNumber evidence="4">2.7.7.65</ecNumber>
    </submittedName>
</protein>
<dbReference type="InterPro" id="IPR000014">
    <property type="entry name" value="PAS"/>
</dbReference>
<dbReference type="InterPro" id="IPR000700">
    <property type="entry name" value="PAS-assoc_C"/>
</dbReference>
<dbReference type="InterPro" id="IPR052155">
    <property type="entry name" value="Biofilm_reg_signaling"/>
</dbReference>
<dbReference type="InterPro" id="IPR013656">
    <property type="entry name" value="PAS_4"/>
</dbReference>
<evidence type="ECO:0000313" key="5">
    <source>
        <dbReference type="Proteomes" id="UP001606303"/>
    </source>
</evidence>
<gene>
    <name evidence="4" type="ORF">ACG01O_15540</name>
</gene>
<dbReference type="Proteomes" id="UP001606303">
    <property type="component" value="Unassembled WGS sequence"/>
</dbReference>
<sequence>MTEHRTPPGGALPPLALLARSHELWWQEDAHGHLLQVSPSAQHLCGWPADALRGAPVRQLLDDAARQALHVASAHGLGTCRAALLGLDQPPRAVELTAQPLFDAQGQPDGRWVLARDLTEQVQLESRLKHSERRYLEQGETASEGVAVVQDWRFKFVNRHLCEFVGMTEQELLGQPFIDVIHEDDHELLKTNHRKRLSGEPVPTRYEYRVRTRTRGLRWLEMSGSLIDWQGRPATINYINDVTARKDMEAQVHQLAFLDALTGLPNRRLLEDRLRMAVAQSGRTGLHGAVLFLDLDRFKALNDTHGHAAGDLLLVAVAQRLQALVRASDTVVRLGGDEFVVMLSPLPAQSQDAHHQAERLADKLRHALAEPYELLLPEDAGVQRVQHQGAASVGVTVFGPQDRHAEAVLQRADQAMYRAKAARGPGAAVSGSR</sequence>
<reference evidence="4 5" key="1">
    <citation type="submission" date="2024-08" db="EMBL/GenBank/DDBJ databases">
        <authorList>
            <person name="Lu H."/>
        </authorList>
    </citation>
    <scope>NUCLEOTIDE SEQUENCE [LARGE SCALE GENOMIC DNA]</scope>
    <source>
        <strain evidence="4 5">BYS87W</strain>
    </source>
</reference>
<evidence type="ECO:0000313" key="4">
    <source>
        <dbReference type="EMBL" id="MFG6468039.1"/>
    </source>
</evidence>
<dbReference type="Gene3D" id="3.30.70.270">
    <property type="match status" value="1"/>
</dbReference>
<feature type="domain" description="PAS" evidence="1">
    <location>
        <begin position="156"/>
        <end position="200"/>
    </location>
</feature>
<dbReference type="PROSITE" id="PS50112">
    <property type="entry name" value="PAS"/>
    <property type="match status" value="1"/>
</dbReference>
<dbReference type="InterPro" id="IPR000160">
    <property type="entry name" value="GGDEF_dom"/>
</dbReference>
<name>A0ABW7H1S8_9BURK</name>
<dbReference type="RefSeq" id="WP_394385936.1">
    <property type="nucleotide sequence ID" value="NZ_JBIGIB010000004.1"/>
</dbReference>
<dbReference type="Pfam" id="PF00990">
    <property type="entry name" value="GGDEF"/>
    <property type="match status" value="1"/>
</dbReference>
<keyword evidence="4" id="KW-0808">Transferase</keyword>
<feature type="domain" description="PAC" evidence="2">
    <location>
        <begin position="78"/>
        <end position="130"/>
    </location>
</feature>
<dbReference type="PANTHER" id="PTHR44757:SF2">
    <property type="entry name" value="BIOFILM ARCHITECTURE MAINTENANCE PROTEIN MBAA"/>
    <property type="match status" value="1"/>
</dbReference>
<feature type="domain" description="GGDEF" evidence="3">
    <location>
        <begin position="286"/>
        <end position="433"/>
    </location>
</feature>
<proteinExistence type="predicted"/>
<dbReference type="SMART" id="SM00267">
    <property type="entry name" value="GGDEF"/>
    <property type="match status" value="1"/>
</dbReference>
<dbReference type="InterPro" id="IPR043128">
    <property type="entry name" value="Rev_trsase/Diguanyl_cyclase"/>
</dbReference>
<dbReference type="PROSITE" id="PS50113">
    <property type="entry name" value="PAC"/>
    <property type="match status" value="1"/>
</dbReference>
<keyword evidence="4" id="KW-0548">Nucleotidyltransferase</keyword>
<evidence type="ECO:0000259" key="1">
    <source>
        <dbReference type="PROSITE" id="PS50112"/>
    </source>
</evidence>
<evidence type="ECO:0000259" key="2">
    <source>
        <dbReference type="PROSITE" id="PS50113"/>
    </source>
</evidence>
<dbReference type="EC" id="2.7.7.65" evidence="4"/>
<dbReference type="SMART" id="SM00086">
    <property type="entry name" value="PAC"/>
    <property type="match status" value="2"/>
</dbReference>
<keyword evidence="5" id="KW-1185">Reference proteome</keyword>
<dbReference type="Pfam" id="PF08447">
    <property type="entry name" value="PAS_3"/>
    <property type="match status" value="1"/>
</dbReference>
<dbReference type="SUPFAM" id="SSF55785">
    <property type="entry name" value="PYP-like sensor domain (PAS domain)"/>
    <property type="match status" value="2"/>
</dbReference>
<dbReference type="SMART" id="SM00091">
    <property type="entry name" value="PAS"/>
    <property type="match status" value="2"/>
</dbReference>
<dbReference type="GO" id="GO:0052621">
    <property type="term" value="F:diguanylate cyclase activity"/>
    <property type="evidence" value="ECO:0007669"/>
    <property type="project" value="UniProtKB-EC"/>
</dbReference>
<dbReference type="Gene3D" id="3.30.450.20">
    <property type="entry name" value="PAS domain"/>
    <property type="match status" value="2"/>
</dbReference>
<dbReference type="NCBIfam" id="TIGR00229">
    <property type="entry name" value="sensory_box"/>
    <property type="match status" value="2"/>
</dbReference>
<dbReference type="Pfam" id="PF08448">
    <property type="entry name" value="PAS_4"/>
    <property type="match status" value="1"/>
</dbReference>
<dbReference type="CDD" id="cd00130">
    <property type="entry name" value="PAS"/>
    <property type="match status" value="2"/>
</dbReference>
<dbReference type="PANTHER" id="PTHR44757">
    <property type="entry name" value="DIGUANYLATE CYCLASE DGCP"/>
    <property type="match status" value="1"/>
</dbReference>
<dbReference type="InterPro" id="IPR001610">
    <property type="entry name" value="PAC"/>
</dbReference>
<dbReference type="InterPro" id="IPR029787">
    <property type="entry name" value="Nucleotide_cyclase"/>
</dbReference>
<dbReference type="PROSITE" id="PS50887">
    <property type="entry name" value="GGDEF"/>
    <property type="match status" value="1"/>
</dbReference>
<organism evidence="4 5">
    <name type="scientific">Pelomonas baiyunensis</name>
    <dbReference type="NCBI Taxonomy" id="3299026"/>
    <lineage>
        <taxon>Bacteria</taxon>
        <taxon>Pseudomonadati</taxon>
        <taxon>Pseudomonadota</taxon>
        <taxon>Betaproteobacteria</taxon>
        <taxon>Burkholderiales</taxon>
        <taxon>Sphaerotilaceae</taxon>
        <taxon>Roseateles</taxon>
    </lineage>
</organism>